<keyword evidence="2" id="KW-0934">Plastid</keyword>
<dbReference type="Proteomes" id="UP001408789">
    <property type="component" value="Unassembled WGS sequence"/>
</dbReference>
<proteinExistence type="predicted"/>
<dbReference type="PANTHER" id="PTHR31906">
    <property type="entry name" value="PLASTID-LIPID-ASSOCIATED PROTEIN 4, CHLOROPLASTIC-RELATED"/>
    <property type="match status" value="1"/>
</dbReference>
<dbReference type="GO" id="GO:0009536">
    <property type="term" value="C:plastid"/>
    <property type="evidence" value="ECO:0007669"/>
    <property type="project" value="UniProtKB-SubCell"/>
</dbReference>
<feature type="domain" description="Plastid lipid-associated protein/fibrillin conserved" evidence="4">
    <location>
        <begin position="136"/>
        <end position="264"/>
    </location>
</feature>
<gene>
    <name evidence="5" type="ORF">SSX86_012788</name>
</gene>
<evidence type="ECO:0000313" key="5">
    <source>
        <dbReference type="EMBL" id="KAK9068673.1"/>
    </source>
</evidence>
<organism evidence="5 6">
    <name type="scientific">Deinandra increscens subsp. villosa</name>
    <dbReference type="NCBI Taxonomy" id="3103831"/>
    <lineage>
        <taxon>Eukaryota</taxon>
        <taxon>Viridiplantae</taxon>
        <taxon>Streptophyta</taxon>
        <taxon>Embryophyta</taxon>
        <taxon>Tracheophyta</taxon>
        <taxon>Spermatophyta</taxon>
        <taxon>Magnoliopsida</taxon>
        <taxon>eudicotyledons</taxon>
        <taxon>Gunneridae</taxon>
        <taxon>Pentapetalae</taxon>
        <taxon>asterids</taxon>
        <taxon>campanulids</taxon>
        <taxon>Asterales</taxon>
        <taxon>Asteraceae</taxon>
        <taxon>Asteroideae</taxon>
        <taxon>Heliantheae alliance</taxon>
        <taxon>Madieae</taxon>
        <taxon>Madiinae</taxon>
        <taxon>Deinandra</taxon>
    </lineage>
</organism>
<sequence>MGCSIDLPSLGLRFSHRPQIITTSVRQRRNRPPSVIAFPNSYRLKHTHHLLRRILCSAVDEEQIQQSEEVSFSDAENSLIGSLIGIQGRGRSASPEQLKAFEQAVAVLEATKGIPDPGFSSFYLFQLSVSSVMQTSSSLIEGRWQLIFTTRPGSASPIQRTFVGVDLFSVFQEIFLQTNDPRVSNIVKFSDAIGELKVEAAATVKDGKRILFRFDKAAFSLKFLPFKVPYPVPFRLLGDEAKGWLDTTYLSESGNLRISRGNKKTQLTMSYSGVVQGTTFVLQKQTEPRQKLLSAISSGSSVIQAIDKFILVNQNVTKGEQQLVEGEWQMIWSSQMETDSWIENAANGLMGSQIIKNGKLKFLVDILFGFKFSMNGTYEKSGTNVYDVLMDDGAIVVGPYGLPVELVTKFKLEVLYSDDKIRITRGYNNILFVHLRVGR</sequence>
<comment type="caution">
    <text evidence="5">The sequence shown here is derived from an EMBL/GenBank/DDBJ whole genome shotgun (WGS) entry which is preliminary data.</text>
</comment>
<keyword evidence="6" id="KW-1185">Reference proteome</keyword>
<dbReference type="AlphaFoldDB" id="A0AAP0D957"/>
<dbReference type="Pfam" id="PF04755">
    <property type="entry name" value="PAP_fibrillin"/>
    <property type="match status" value="1"/>
</dbReference>
<reference evidence="5 6" key="1">
    <citation type="submission" date="2024-04" db="EMBL/GenBank/DDBJ databases">
        <title>The reference genome of an endangered Asteraceae, Deinandra increscens subsp. villosa, native to the Central Coast of California.</title>
        <authorList>
            <person name="Guilliams M."/>
            <person name="Hasenstab-Lehman K."/>
            <person name="Meyer R."/>
            <person name="Mcevoy S."/>
        </authorList>
    </citation>
    <scope>NUCLEOTIDE SEQUENCE [LARGE SCALE GENOMIC DNA]</scope>
    <source>
        <tissue evidence="5">Leaf</tissue>
    </source>
</reference>
<evidence type="ECO:0000256" key="3">
    <source>
        <dbReference type="ARBA" id="ARBA00022946"/>
    </source>
</evidence>
<dbReference type="EMBL" id="JBCNJP010000014">
    <property type="protein sequence ID" value="KAK9068673.1"/>
    <property type="molecule type" value="Genomic_DNA"/>
</dbReference>
<comment type="subcellular location">
    <subcellularLocation>
        <location evidence="1">Plastid</location>
    </subcellularLocation>
</comment>
<name>A0AAP0D957_9ASTR</name>
<evidence type="ECO:0000313" key="6">
    <source>
        <dbReference type="Proteomes" id="UP001408789"/>
    </source>
</evidence>
<evidence type="ECO:0000259" key="4">
    <source>
        <dbReference type="Pfam" id="PF04755"/>
    </source>
</evidence>
<dbReference type="InterPro" id="IPR039633">
    <property type="entry name" value="PAP"/>
</dbReference>
<evidence type="ECO:0000256" key="2">
    <source>
        <dbReference type="ARBA" id="ARBA00022640"/>
    </source>
</evidence>
<protein>
    <recommendedName>
        <fullName evidence="4">Plastid lipid-associated protein/fibrillin conserved domain-containing protein</fullName>
    </recommendedName>
</protein>
<dbReference type="InterPro" id="IPR006843">
    <property type="entry name" value="PAP/fibrillin_dom"/>
</dbReference>
<accession>A0AAP0D957</accession>
<evidence type="ECO:0000256" key="1">
    <source>
        <dbReference type="ARBA" id="ARBA00004474"/>
    </source>
</evidence>
<keyword evidence="3" id="KW-0809">Transit peptide</keyword>